<keyword evidence="1" id="KW-0147">Chitin-binding</keyword>
<keyword evidence="9" id="KW-1185">Reference proteome</keyword>
<dbReference type="InterPro" id="IPR051940">
    <property type="entry name" value="Chitin_bind-dev_reg"/>
</dbReference>
<dbReference type="PROSITE" id="PS50940">
    <property type="entry name" value="CHIT_BIND_II"/>
    <property type="match status" value="1"/>
</dbReference>
<evidence type="ECO:0000256" key="3">
    <source>
        <dbReference type="ARBA" id="ARBA00022737"/>
    </source>
</evidence>
<feature type="signal peptide" evidence="6">
    <location>
        <begin position="1"/>
        <end position="25"/>
    </location>
</feature>
<dbReference type="InterPro" id="IPR036508">
    <property type="entry name" value="Chitin-bd_dom_sf"/>
</dbReference>
<keyword evidence="4" id="KW-1015">Disulfide bond</keyword>
<dbReference type="EMBL" id="NCKV01020273">
    <property type="protein sequence ID" value="RWS20077.1"/>
    <property type="molecule type" value="Genomic_DNA"/>
</dbReference>
<reference evidence="8 9" key="1">
    <citation type="journal article" date="2018" name="Gigascience">
        <title>Genomes of trombidid mites reveal novel predicted allergens and laterally-transferred genes associated with secondary metabolism.</title>
        <authorList>
            <person name="Dong X."/>
            <person name="Chaisiri K."/>
            <person name="Xia D."/>
            <person name="Armstrong S.D."/>
            <person name="Fang Y."/>
            <person name="Donnelly M.J."/>
            <person name="Kadowaki T."/>
            <person name="McGarry J.W."/>
            <person name="Darby A.C."/>
            <person name="Makepeace B.L."/>
        </authorList>
    </citation>
    <scope>NUCLEOTIDE SEQUENCE [LARGE SCALE GENOMIC DNA]</scope>
    <source>
        <strain evidence="8">UoL-UT</strain>
    </source>
</reference>
<feature type="domain" description="Chitin-binding type-2" evidence="7">
    <location>
        <begin position="33"/>
        <end position="90"/>
    </location>
</feature>
<name>A0A443RXH9_9ACAR</name>
<keyword evidence="2 6" id="KW-0732">Signal</keyword>
<dbReference type="Gene3D" id="2.170.140.10">
    <property type="entry name" value="Chitin binding domain"/>
    <property type="match status" value="1"/>
</dbReference>
<dbReference type="VEuPathDB" id="VectorBase:LDEU011963"/>
<keyword evidence="3" id="KW-0677">Repeat</keyword>
<evidence type="ECO:0000256" key="4">
    <source>
        <dbReference type="ARBA" id="ARBA00023157"/>
    </source>
</evidence>
<dbReference type="SUPFAM" id="SSF57625">
    <property type="entry name" value="Invertebrate chitin-binding proteins"/>
    <property type="match status" value="1"/>
</dbReference>
<comment type="caution">
    <text evidence="8">The sequence shown here is derived from an EMBL/GenBank/DDBJ whole genome shotgun (WGS) entry which is preliminary data.</text>
</comment>
<evidence type="ECO:0000256" key="1">
    <source>
        <dbReference type="ARBA" id="ARBA00022669"/>
    </source>
</evidence>
<gene>
    <name evidence="8" type="ORF">B4U80_14329</name>
</gene>
<sequence length="118" mass="13201">MFSLTFITIFSIMIANMVNIYECNGERGEIMELPSCTGKADGYYCYPGDPSKFIFCSNGTKMVFPCPGGLVFNCNISICDYPNASGICKGDEMDRCMPFKNVAYHLSKHRNVSHHNDN</sequence>
<dbReference type="PANTHER" id="PTHR23301:SF0">
    <property type="entry name" value="CHITIN-BINDING TYPE-2 DOMAIN-CONTAINING PROTEIN-RELATED"/>
    <property type="match status" value="1"/>
</dbReference>
<evidence type="ECO:0000313" key="9">
    <source>
        <dbReference type="Proteomes" id="UP000288716"/>
    </source>
</evidence>
<organism evidence="8 9">
    <name type="scientific">Leptotrombidium deliense</name>
    <dbReference type="NCBI Taxonomy" id="299467"/>
    <lineage>
        <taxon>Eukaryota</taxon>
        <taxon>Metazoa</taxon>
        <taxon>Ecdysozoa</taxon>
        <taxon>Arthropoda</taxon>
        <taxon>Chelicerata</taxon>
        <taxon>Arachnida</taxon>
        <taxon>Acari</taxon>
        <taxon>Acariformes</taxon>
        <taxon>Trombidiformes</taxon>
        <taxon>Prostigmata</taxon>
        <taxon>Anystina</taxon>
        <taxon>Parasitengona</taxon>
        <taxon>Trombiculoidea</taxon>
        <taxon>Trombiculidae</taxon>
        <taxon>Leptotrombidium</taxon>
    </lineage>
</organism>
<evidence type="ECO:0000256" key="6">
    <source>
        <dbReference type="SAM" id="SignalP"/>
    </source>
</evidence>
<dbReference type="OrthoDB" id="6020543at2759"/>
<evidence type="ECO:0000256" key="2">
    <source>
        <dbReference type="ARBA" id="ARBA00022729"/>
    </source>
</evidence>
<protein>
    <submittedName>
        <fullName evidence="8">Acidic mammalian chitinase-like isoform X1</fullName>
    </submittedName>
</protein>
<dbReference type="GO" id="GO:0008061">
    <property type="term" value="F:chitin binding"/>
    <property type="evidence" value="ECO:0007669"/>
    <property type="project" value="UniProtKB-KW"/>
</dbReference>
<evidence type="ECO:0000313" key="8">
    <source>
        <dbReference type="EMBL" id="RWS20077.1"/>
    </source>
</evidence>
<keyword evidence="5" id="KW-0325">Glycoprotein</keyword>
<dbReference type="PANTHER" id="PTHR23301">
    <property type="entry name" value="CHITIN BINDING PERITROPHIN-A"/>
    <property type="match status" value="1"/>
</dbReference>
<evidence type="ECO:0000256" key="5">
    <source>
        <dbReference type="ARBA" id="ARBA00023180"/>
    </source>
</evidence>
<dbReference type="Pfam" id="PF01607">
    <property type="entry name" value="CBM_14"/>
    <property type="match status" value="1"/>
</dbReference>
<dbReference type="AlphaFoldDB" id="A0A443RXH9"/>
<accession>A0A443RXH9</accession>
<feature type="chain" id="PRO_5019231754" evidence="6">
    <location>
        <begin position="26"/>
        <end position="118"/>
    </location>
</feature>
<proteinExistence type="predicted"/>
<dbReference type="InterPro" id="IPR002557">
    <property type="entry name" value="Chitin-bd_dom"/>
</dbReference>
<dbReference type="GO" id="GO:0005576">
    <property type="term" value="C:extracellular region"/>
    <property type="evidence" value="ECO:0007669"/>
    <property type="project" value="InterPro"/>
</dbReference>
<dbReference type="SMART" id="SM00494">
    <property type="entry name" value="ChtBD2"/>
    <property type="match status" value="1"/>
</dbReference>
<dbReference type="Proteomes" id="UP000288716">
    <property type="component" value="Unassembled WGS sequence"/>
</dbReference>
<evidence type="ECO:0000259" key="7">
    <source>
        <dbReference type="PROSITE" id="PS50940"/>
    </source>
</evidence>